<dbReference type="SUPFAM" id="SSF52540">
    <property type="entry name" value="P-loop containing nucleoside triphosphate hydrolases"/>
    <property type="match status" value="1"/>
</dbReference>
<dbReference type="EMBL" id="JACHMH010000001">
    <property type="protein sequence ID" value="MBB4678904.1"/>
    <property type="molecule type" value="Genomic_DNA"/>
</dbReference>
<dbReference type="SUPFAM" id="SSF90123">
    <property type="entry name" value="ABC transporter transmembrane region"/>
    <property type="match status" value="1"/>
</dbReference>
<dbReference type="Proteomes" id="UP000533598">
    <property type="component" value="Unassembled WGS sequence"/>
</dbReference>
<keyword evidence="4 5" id="KW-0472">Membrane</keyword>
<dbReference type="InterPro" id="IPR027417">
    <property type="entry name" value="P-loop_NTPase"/>
</dbReference>
<dbReference type="InterPro" id="IPR011527">
    <property type="entry name" value="ABC1_TM_dom"/>
</dbReference>
<evidence type="ECO:0000256" key="4">
    <source>
        <dbReference type="ARBA" id="ARBA00023136"/>
    </source>
</evidence>
<protein>
    <submittedName>
        <fullName evidence="8">Putative ABC transport system ATP-binding protein</fullName>
    </submittedName>
</protein>
<sequence length="580" mass="59208">MPVGTTSGRAVLTRAILGQRGLTASSAVLAASHQTGEALVPVLIGVVIDRAVSTGSLSSLLWWLGVLVLDFVLLSLSFRFSARLGERAAEQAAHRLRIELTERVLDPRGGAETGRLSGELTSVATGDAQRVGALNMGLPAGLAAVVALVVGAVALLRASWVLGALVLVAAPLLLWAARALGRPLERRSHAEQDRAALASGVAADLVAGLRALKGIGAEQAATARYATISGESMAAAVRAARAQSWLDGSMTMLTGIFLAVVALVGANLAANGTITVGELVTAVGLAQFLLWPLTLFSWVSKNFAQGRSSADRIAAVLSTPPLLPAATAELPANPAGSLAVDSRNGSLDFSAIVEAGEFLGVVAVDPAEAAMLVRCLGREVEPESGELWLDGVALSTVDARLARSAVLVAAHDAELFEGTVLENVRAATKPGTAVPGASATDPVDSGSIPPELTKVLVAAGVDSVAEVLPAGLDTAVSERGRSLTGGQRQRVALARALAADPVVLVLDEPTTAVDAVTEARLAAGIREVRRGRTTVVVASSPALLAVADRVLLVTRGRVVAQGRHVELAAGNADYRAAVLG</sequence>
<name>A0A7W7CG67_9PSEU</name>
<evidence type="ECO:0000256" key="5">
    <source>
        <dbReference type="SAM" id="Phobius"/>
    </source>
</evidence>
<keyword evidence="2 5" id="KW-0812">Transmembrane</keyword>
<feature type="transmembrane region" description="Helical" evidence="5">
    <location>
        <begin position="250"/>
        <end position="270"/>
    </location>
</feature>
<keyword evidence="8" id="KW-0067">ATP-binding</keyword>
<evidence type="ECO:0000259" key="6">
    <source>
        <dbReference type="PROSITE" id="PS50893"/>
    </source>
</evidence>
<dbReference type="PROSITE" id="PS50929">
    <property type="entry name" value="ABC_TM1F"/>
    <property type="match status" value="1"/>
</dbReference>
<dbReference type="AlphaFoldDB" id="A0A7W7CG67"/>
<comment type="caution">
    <text evidence="8">The sequence shown here is derived from an EMBL/GenBank/DDBJ whole genome shotgun (WGS) entry which is preliminary data.</text>
</comment>
<dbReference type="InterPro" id="IPR039421">
    <property type="entry name" value="Type_1_exporter"/>
</dbReference>
<dbReference type="PROSITE" id="PS50893">
    <property type="entry name" value="ABC_TRANSPORTER_2"/>
    <property type="match status" value="1"/>
</dbReference>
<evidence type="ECO:0000256" key="3">
    <source>
        <dbReference type="ARBA" id="ARBA00022989"/>
    </source>
</evidence>
<dbReference type="PANTHER" id="PTHR43394:SF1">
    <property type="entry name" value="ATP-BINDING CASSETTE SUB-FAMILY B MEMBER 10, MITOCHONDRIAL"/>
    <property type="match status" value="1"/>
</dbReference>
<dbReference type="PANTHER" id="PTHR43394">
    <property type="entry name" value="ATP-DEPENDENT PERMEASE MDL1, MITOCHONDRIAL"/>
    <property type="match status" value="1"/>
</dbReference>
<evidence type="ECO:0000256" key="1">
    <source>
        <dbReference type="ARBA" id="ARBA00004651"/>
    </source>
</evidence>
<gene>
    <name evidence="8" type="ORF">HNR67_005022</name>
</gene>
<keyword evidence="8" id="KW-0547">Nucleotide-binding</keyword>
<dbReference type="GO" id="GO:0005524">
    <property type="term" value="F:ATP binding"/>
    <property type="evidence" value="ECO:0007669"/>
    <property type="project" value="UniProtKB-KW"/>
</dbReference>
<organism evidence="8 9">
    <name type="scientific">Crossiella cryophila</name>
    <dbReference type="NCBI Taxonomy" id="43355"/>
    <lineage>
        <taxon>Bacteria</taxon>
        <taxon>Bacillati</taxon>
        <taxon>Actinomycetota</taxon>
        <taxon>Actinomycetes</taxon>
        <taxon>Pseudonocardiales</taxon>
        <taxon>Pseudonocardiaceae</taxon>
        <taxon>Crossiella</taxon>
    </lineage>
</organism>
<evidence type="ECO:0000259" key="7">
    <source>
        <dbReference type="PROSITE" id="PS50929"/>
    </source>
</evidence>
<dbReference type="Gene3D" id="1.20.1560.10">
    <property type="entry name" value="ABC transporter type 1, transmembrane domain"/>
    <property type="match status" value="1"/>
</dbReference>
<feature type="domain" description="ABC transporter" evidence="6">
    <location>
        <begin position="330"/>
        <end position="580"/>
    </location>
</feature>
<dbReference type="GO" id="GO:0016887">
    <property type="term" value="F:ATP hydrolysis activity"/>
    <property type="evidence" value="ECO:0007669"/>
    <property type="project" value="InterPro"/>
</dbReference>
<keyword evidence="3 5" id="KW-1133">Transmembrane helix</keyword>
<accession>A0A7W7CG67</accession>
<evidence type="ECO:0000313" key="8">
    <source>
        <dbReference type="EMBL" id="MBB4678904.1"/>
    </source>
</evidence>
<dbReference type="Gene3D" id="3.40.50.300">
    <property type="entry name" value="P-loop containing nucleotide triphosphate hydrolases"/>
    <property type="match status" value="1"/>
</dbReference>
<dbReference type="Pfam" id="PF00664">
    <property type="entry name" value="ABC_membrane"/>
    <property type="match status" value="1"/>
</dbReference>
<evidence type="ECO:0000313" key="9">
    <source>
        <dbReference type="Proteomes" id="UP000533598"/>
    </source>
</evidence>
<dbReference type="InterPro" id="IPR036640">
    <property type="entry name" value="ABC1_TM_sf"/>
</dbReference>
<feature type="transmembrane region" description="Helical" evidence="5">
    <location>
        <begin position="276"/>
        <end position="299"/>
    </location>
</feature>
<dbReference type="GO" id="GO:0005886">
    <property type="term" value="C:plasma membrane"/>
    <property type="evidence" value="ECO:0007669"/>
    <property type="project" value="UniProtKB-SubCell"/>
</dbReference>
<dbReference type="Pfam" id="PF00005">
    <property type="entry name" value="ABC_tran"/>
    <property type="match status" value="1"/>
</dbReference>
<dbReference type="CDD" id="cd07346">
    <property type="entry name" value="ABC_6TM_exporters"/>
    <property type="match status" value="1"/>
</dbReference>
<dbReference type="GO" id="GO:0015421">
    <property type="term" value="F:ABC-type oligopeptide transporter activity"/>
    <property type="evidence" value="ECO:0007669"/>
    <property type="project" value="TreeGrafter"/>
</dbReference>
<feature type="transmembrane region" description="Helical" evidence="5">
    <location>
        <begin position="60"/>
        <end position="78"/>
    </location>
</feature>
<feature type="transmembrane region" description="Helical" evidence="5">
    <location>
        <begin position="160"/>
        <end position="177"/>
    </location>
</feature>
<evidence type="ECO:0000256" key="2">
    <source>
        <dbReference type="ARBA" id="ARBA00022692"/>
    </source>
</evidence>
<proteinExistence type="predicted"/>
<feature type="domain" description="ABC transmembrane type-1" evidence="7">
    <location>
        <begin position="26"/>
        <end position="305"/>
    </location>
</feature>
<reference evidence="8 9" key="1">
    <citation type="submission" date="2020-08" db="EMBL/GenBank/DDBJ databases">
        <title>Sequencing the genomes of 1000 actinobacteria strains.</title>
        <authorList>
            <person name="Klenk H.-P."/>
        </authorList>
    </citation>
    <scope>NUCLEOTIDE SEQUENCE [LARGE SCALE GENOMIC DNA]</scope>
    <source>
        <strain evidence="8 9">DSM 44230</strain>
    </source>
</reference>
<keyword evidence="9" id="KW-1185">Reference proteome</keyword>
<dbReference type="InterPro" id="IPR003439">
    <property type="entry name" value="ABC_transporter-like_ATP-bd"/>
</dbReference>
<comment type="subcellular location">
    <subcellularLocation>
        <location evidence="1">Cell membrane</location>
        <topology evidence="1">Multi-pass membrane protein</topology>
    </subcellularLocation>
</comment>
<feature type="transmembrane region" description="Helical" evidence="5">
    <location>
        <begin position="136"/>
        <end position="154"/>
    </location>
</feature>
<dbReference type="RefSeq" id="WP_185004711.1">
    <property type="nucleotide sequence ID" value="NZ_BAAAUI010000070.1"/>
</dbReference>